<dbReference type="Proteomes" id="UP000798662">
    <property type="component" value="Chromosome 2"/>
</dbReference>
<dbReference type="EMBL" id="CM020619">
    <property type="protein sequence ID" value="KAK1865704.1"/>
    <property type="molecule type" value="Genomic_DNA"/>
</dbReference>
<sequence>MTSSDHRPRSRLSRLALLAAVAVAAAGLATLPTPVAAGDILSYYADSKTTSGDGTYYWTTDWGQCSLVPRPPNARGRQGVALNARQWRELGESAFCGMCVTVDGSGSGRGADPIRGTYDAYVMDHCSSCTGGSWGGYGDLDFSDGGKDGRWDITWRAVPCPVEGPIEYVFVGSHKWYIKVQPRNLPVPIKEVYVNGWWAERSRDGFFIFNAGGGLDMPFKIETVDVRGERFEDWFYDIRNGVAIQGSKWPTPGSAVLWGSGRTGVGGSGGVDAATSLAANNTGVEAGTAKAAAA</sequence>
<evidence type="ECO:0000313" key="1">
    <source>
        <dbReference type="EMBL" id="KAK1865704.1"/>
    </source>
</evidence>
<name>A0ACC3C6W8_PYRYE</name>
<reference evidence="1" key="1">
    <citation type="submission" date="2019-11" db="EMBL/GenBank/DDBJ databases">
        <title>Nori genome reveals adaptations in red seaweeds to the harsh intertidal environment.</title>
        <authorList>
            <person name="Wang D."/>
            <person name="Mao Y."/>
        </authorList>
    </citation>
    <scope>NUCLEOTIDE SEQUENCE</scope>
    <source>
        <tissue evidence="1">Gametophyte</tissue>
    </source>
</reference>
<keyword evidence="2" id="KW-1185">Reference proteome</keyword>
<proteinExistence type="predicted"/>
<gene>
    <name evidence="1" type="ORF">I4F81_008230</name>
</gene>
<comment type="caution">
    <text evidence="1">The sequence shown here is derived from an EMBL/GenBank/DDBJ whole genome shotgun (WGS) entry which is preliminary data.</text>
</comment>
<accession>A0ACC3C6W8</accession>
<evidence type="ECO:0000313" key="2">
    <source>
        <dbReference type="Proteomes" id="UP000798662"/>
    </source>
</evidence>
<protein>
    <submittedName>
        <fullName evidence="1">Uncharacterized protein</fullName>
    </submittedName>
</protein>
<organism evidence="1 2">
    <name type="scientific">Pyropia yezoensis</name>
    <name type="common">Susabi-nori</name>
    <name type="synonym">Porphyra yezoensis</name>
    <dbReference type="NCBI Taxonomy" id="2788"/>
    <lineage>
        <taxon>Eukaryota</taxon>
        <taxon>Rhodophyta</taxon>
        <taxon>Bangiophyceae</taxon>
        <taxon>Bangiales</taxon>
        <taxon>Bangiaceae</taxon>
        <taxon>Pyropia</taxon>
    </lineage>
</organism>